<dbReference type="Gene3D" id="3.40.50.12160">
    <property type="entry name" value="Methylthiotransferase, N-terminal domain"/>
    <property type="match status" value="1"/>
</dbReference>
<organism evidence="12 13">
    <name type="scientific">Salipiger bermudensis (strain DSM 26914 / JCM 13377 / KCTC 12554 / HTCC2601)</name>
    <name type="common">Pelagibaca bermudensis</name>
    <dbReference type="NCBI Taxonomy" id="314265"/>
    <lineage>
        <taxon>Bacteria</taxon>
        <taxon>Pseudomonadati</taxon>
        <taxon>Pseudomonadota</taxon>
        <taxon>Alphaproteobacteria</taxon>
        <taxon>Rhodobacterales</taxon>
        <taxon>Roseobacteraceae</taxon>
        <taxon>Salipiger</taxon>
    </lineage>
</organism>
<dbReference type="SFLD" id="SFLDS00029">
    <property type="entry name" value="Radical_SAM"/>
    <property type="match status" value="1"/>
</dbReference>
<dbReference type="CDD" id="cd01335">
    <property type="entry name" value="Radical_SAM"/>
    <property type="match status" value="1"/>
</dbReference>
<proteinExistence type="predicted"/>
<dbReference type="Pfam" id="PF04055">
    <property type="entry name" value="Radical_SAM"/>
    <property type="match status" value="1"/>
</dbReference>
<comment type="caution">
    <text evidence="12">The sequence shown here is derived from an EMBL/GenBank/DDBJ whole genome shotgun (WGS) entry which is preliminary data.</text>
</comment>
<dbReference type="PROSITE" id="PS01278">
    <property type="entry name" value="MTTASE_RADICAL"/>
    <property type="match status" value="1"/>
</dbReference>
<comment type="cofactor">
    <cofactor evidence="1">
        <name>[4Fe-4S] cluster</name>
        <dbReference type="ChEBI" id="CHEBI:49883"/>
    </cofactor>
</comment>
<accession>Q0FIU3</accession>
<keyword evidence="3" id="KW-0963">Cytoplasm</keyword>
<dbReference type="InterPro" id="IPR038135">
    <property type="entry name" value="Methylthiotransferase_N_sf"/>
</dbReference>
<dbReference type="SUPFAM" id="SSF102114">
    <property type="entry name" value="Radical SAM enzymes"/>
    <property type="match status" value="1"/>
</dbReference>
<dbReference type="InterPro" id="IPR020612">
    <property type="entry name" value="Methylthiotransferase_CS"/>
</dbReference>
<dbReference type="STRING" id="314265.R2601_12151"/>
<evidence type="ECO:0000259" key="10">
    <source>
        <dbReference type="PROSITE" id="PS51449"/>
    </source>
</evidence>
<keyword evidence="2" id="KW-0004">4Fe-4S</keyword>
<keyword evidence="8" id="KW-0411">Iron-sulfur</keyword>
<dbReference type="InterPro" id="IPR058240">
    <property type="entry name" value="rSAM_sf"/>
</dbReference>
<gene>
    <name evidence="12" type="ORF">R2601_12151</name>
</gene>
<dbReference type="Pfam" id="PF00919">
    <property type="entry name" value="UPF0004"/>
    <property type="match status" value="1"/>
</dbReference>
<dbReference type="SMART" id="SM00729">
    <property type="entry name" value="Elp3"/>
    <property type="match status" value="1"/>
</dbReference>
<dbReference type="GO" id="GO:0005829">
    <property type="term" value="C:cytosol"/>
    <property type="evidence" value="ECO:0007669"/>
    <property type="project" value="TreeGrafter"/>
</dbReference>
<protein>
    <submittedName>
        <fullName evidence="12">MiaB-like tRNA modifying enzyme</fullName>
    </submittedName>
</protein>
<dbReference type="PANTHER" id="PTHR43837:SF1">
    <property type="entry name" value="RIBOSOMAL PROTEIN US12 METHYLTHIOTRANSFERASE RIMO"/>
    <property type="match status" value="1"/>
</dbReference>
<dbReference type="HOGENOM" id="CLU_018697_1_1_5"/>
<dbReference type="SFLD" id="SFLDG01082">
    <property type="entry name" value="B12-binding_domain_containing"/>
    <property type="match status" value="1"/>
</dbReference>
<keyword evidence="13" id="KW-1185">Reference proteome</keyword>
<keyword evidence="9" id="KW-0175">Coiled coil</keyword>
<dbReference type="AlphaFoldDB" id="Q0FIU3"/>
<feature type="domain" description="MTTase N-terminal" evidence="10">
    <location>
        <begin position="2"/>
        <end position="113"/>
    </location>
</feature>
<dbReference type="NCBIfam" id="TIGR00089">
    <property type="entry name" value="MiaB/RimO family radical SAM methylthiotransferase"/>
    <property type="match status" value="1"/>
</dbReference>
<keyword evidence="4" id="KW-0808">Transferase</keyword>
<dbReference type="InterPro" id="IPR005840">
    <property type="entry name" value="Ribosomal_uS12_MeSTrfase_RimO"/>
</dbReference>
<evidence type="ECO:0000256" key="4">
    <source>
        <dbReference type="ARBA" id="ARBA00022679"/>
    </source>
</evidence>
<dbReference type="InterPro" id="IPR007197">
    <property type="entry name" value="rSAM"/>
</dbReference>
<dbReference type="GO" id="GO:0035599">
    <property type="term" value="F:aspartic acid methylthiotransferase activity"/>
    <property type="evidence" value="ECO:0007669"/>
    <property type="project" value="TreeGrafter"/>
</dbReference>
<dbReference type="InterPro" id="IPR023404">
    <property type="entry name" value="rSAM_horseshoe"/>
</dbReference>
<dbReference type="Proteomes" id="UP000006230">
    <property type="component" value="Unassembled WGS sequence"/>
</dbReference>
<dbReference type="eggNOG" id="COG0621">
    <property type="taxonomic scope" value="Bacteria"/>
</dbReference>
<sequence>MSAPKFTTLGCRLNAYETEAMKALAEEAGVGDAVVVNTCAVTAEAVRKARQEIRRLRRENPEARVIVTGCAAQIDPDSFAAMDEVDAVIGNSEKMSPDTWAGLSNGFIGETEKVQVNDIMSVTETAGHLIDGFGTRSRAYVQVQNGCDHRCTFCIIPYGRGNSRSVPAGVVVDQIKRLVQKGYNEVVLTGVDLTSWGADLPGTPRLGDLVMRILRLTDVPRLRISSIDSIEADDNLMLAIASEPRLMPHLHLSLQHGDDLILKRMKRRHLRDDAIRFTEEARRLRADITFGADIIAGFPTETEAHFENSLKLVEECSLTWLHVFPYSSRPGTPAAKIPSKVDGNTIKARAARLRAAGEAAVSRHLAAQQGVTHRILMENPTMGRTEQFTEVDLSTPQTEGAIVTATITGQHGQRLVA</sequence>
<dbReference type="PANTHER" id="PTHR43837">
    <property type="entry name" value="RIBOSOMAL PROTEIN S12 METHYLTHIOTRANSFERASE RIMO"/>
    <property type="match status" value="1"/>
</dbReference>
<name>Q0FIU3_SALBH</name>
<dbReference type="NCBIfam" id="TIGR01579">
    <property type="entry name" value="MiaB-like-C"/>
    <property type="match status" value="1"/>
</dbReference>
<evidence type="ECO:0000256" key="5">
    <source>
        <dbReference type="ARBA" id="ARBA00022691"/>
    </source>
</evidence>
<dbReference type="OrthoDB" id="9805215at2"/>
<evidence type="ECO:0000256" key="6">
    <source>
        <dbReference type="ARBA" id="ARBA00022723"/>
    </source>
</evidence>
<dbReference type="InterPro" id="IPR006638">
    <property type="entry name" value="Elp3/MiaA/NifB-like_rSAM"/>
</dbReference>
<keyword evidence="5" id="KW-0949">S-adenosyl-L-methionine</keyword>
<evidence type="ECO:0000313" key="13">
    <source>
        <dbReference type="Proteomes" id="UP000006230"/>
    </source>
</evidence>
<keyword evidence="6" id="KW-0479">Metal-binding</keyword>
<dbReference type="Gene3D" id="3.80.30.20">
    <property type="entry name" value="tm_1862 like domain"/>
    <property type="match status" value="1"/>
</dbReference>
<dbReference type="EMBL" id="AATQ01000055">
    <property type="protein sequence ID" value="EAU44111.1"/>
    <property type="molecule type" value="Genomic_DNA"/>
</dbReference>
<evidence type="ECO:0000259" key="11">
    <source>
        <dbReference type="PROSITE" id="PS51918"/>
    </source>
</evidence>
<evidence type="ECO:0000256" key="2">
    <source>
        <dbReference type="ARBA" id="ARBA00022485"/>
    </source>
</evidence>
<dbReference type="RefSeq" id="WP_007794189.1">
    <property type="nucleotide sequence ID" value="NZ_DS022276.1"/>
</dbReference>
<keyword evidence="7" id="KW-0408">Iron</keyword>
<evidence type="ECO:0000256" key="1">
    <source>
        <dbReference type="ARBA" id="ARBA00001966"/>
    </source>
</evidence>
<evidence type="ECO:0000256" key="7">
    <source>
        <dbReference type="ARBA" id="ARBA00023004"/>
    </source>
</evidence>
<evidence type="ECO:0000256" key="3">
    <source>
        <dbReference type="ARBA" id="ARBA00022490"/>
    </source>
</evidence>
<reference evidence="12 13" key="1">
    <citation type="journal article" date="2010" name="J. Bacteriol.">
        <title>Genome sequences of Pelagibaca bermudensis HTCC2601T and Maritimibacter alkaliphilus HTCC2654T, the type strains of two marine Roseobacter genera.</title>
        <authorList>
            <person name="Thrash J.C."/>
            <person name="Cho J.C."/>
            <person name="Ferriera S."/>
            <person name="Johnson J."/>
            <person name="Vergin K.L."/>
            <person name="Giovannoni S.J."/>
        </authorList>
    </citation>
    <scope>NUCLEOTIDE SEQUENCE [LARGE SCALE GENOMIC DNA]</scope>
    <source>
        <strain evidence="13">DSM 26914 / JCM 13377 / KCTC 12554 / HTCC2601</strain>
    </source>
</reference>
<evidence type="ECO:0000256" key="8">
    <source>
        <dbReference type="ARBA" id="ARBA00023014"/>
    </source>
</evidence>
<evidence type="ECO:0000256" key="9">
    <source>
        <dbReference type="SAM" id="Coils"/>
    </source>
</evidence>
<dbReference type="InterPro" id="IPR005839">
    <property type="entry name" value="Methylthiotransferase"/>
</dbReference>
<evidence type="ECO:0000313" key="12">
    <source>
        <dbReference type="EMBL" id="EAU44111.1"/>
    </source>
</evidence>
<dbReference type="GO" id="GO:0051539">
    <property type="term" value="F:4 iron, 4 sulfur cluster binding"/>
    <property type="evidence" value="ECO:0007669"/>
    <property type="project" value="UniProtKB-KW"/>
</dbReference>
<dbReference type="PROSITE" id="PS51918">
    <property type="entry name" value="RADICAL_SAM"/>
    <property type="match status" value="1"/>
</dbReference>
<feature type="domain" description="Radical SAM core" evidence="11">
    <location>
        <begin position="133"/>
        <end position="363"/>
    </location>
</feature>
<dbReference type="InterPro" id="IPR006467">
    <property type="entry name" value="MiaB-like_bact"/>
</dbReference>
<dbReference type="GO" id="GO:0006400">
    <property type="term" value="P:tRNA modification"/>
    <property type="evidence" value="ECO:0007669"/>
    <property type="project" value="InterPro"/>
</dbReference>
<dbReference type="GO" id="GO:0046872">
    <property type="term" value="F:metal ion binding"/>
    <property type="evidence" value="ECO:0007669"/>
    <property type="project" value="UniProtKB-KW"/>
</dbReference>
<dbReference type="InterPro" id="IPR013848">
    <property type="entry name" value="Methylthiotransferase_N"/>
</dbReference>
<dbReference type="PROSITE" id="PS51449">
    <property type="entry name" value="MTTASE_N"/>
    <property type="match status" value="1"/>
</dbReference>
<feature type="coiled-coil region" evidence="9">
    <location>
        <begin position="39"/>
        <end position="66"/>
    </location>
</feature>